<sequence length="300" mass="31549">MMELQGTRCGPVLALLGGVHGDEDEGVLAVLRILQLIDPSELAGTVRAVAPANPQAWAKFSRVSPLDQGNLARCFPGDPQGDPTQVLAAGITEAVIEGADFLIDLHSAGSYYAMPLLCGFVAGGAQETAARDAAIAFGTPFIWAHETGAPGRSLSVAAERGIPALYAECGGGAEVRGTDLQAYVAGVFNVMGLLKMLPKGSSRPRSTAPQWVFGSGDLDDGAQAGQHGLFVTSVAAADRIAAGAQIGILYDYHGNERATFRAPREGIVMFLRRKARVHPEDVLFVLGRVQDSDPRQEELT</sequence>
<reference evidence="7" key="1">
    <citation type="submission" date="2017-02" db="EMBL/GenBank/DDBJ databases">
        <authorList>
            <person name="Varghese N."/>
            <person name="Submissions S."/>
        </authorList>
    </citation>
    <scope>NUCLEOTIDE SEQUENCE [LARGE SCALE GENOMIC DNA]</scope>
    <source>
        <strain evidence="7">SM117</strain>
    </source>
</reference>
<dbReference type="RefSeq" id="WP_176168120.1">
    <property type="nucleotide sequence ID" value="NZ_FVZE01000008.1"/>
</dbReference>
<dbReference type="EMBL" id="FVZE01000008">
    <property type="protein sequence ID" value="SLK08774.1"/>
    <property type="molecule type" value="Genomic_DNA"/>
</dbReference>
<keyword evidence="2" id="KW-0479">Metal-binding</keyword>
<evidence type="ECO:0000256" key="1">
    <source>
        <dbReference type="ARBA" id="ARBA00001947"/>
    </source>
</evidence>
<dbReference type="PIRSF" id="PIRSF039012">
    <property type="entry name" value="ASP"/>
    <property type="match status" value="1"/>
</dbReference>
<dbReference type="Gene3D" id="3.40.630.10">
    <property type="entry name" value="Zn peptidases"/>
    <property type="match status" value="1"/>
</dbReference>
<feature type="domain" description="Succinylglutamate desuccinylase/Aspartoacylase catalytic" evidence="5">
    <location>
        <begin position="10"/>
        <end position="192"/>
    </location>
</feature>
<dbReference type="STRING" id="428990.SAMN06295987_108126"/>
<dbReference type="InterPro" id="IPR053138">
    <property type="entry name" value="N-alpha-Ac-DABA_deacetylase"/>
</dbReference>
<name>A0A1U6IL89_9SPHN</name>
<dbReference type="AlphaFoldDB" id="A0A1U6IL89"/>
<comment type="cofactor">
    <cofactor evidence="1">
        <name>Zn(2+)</name>
        <dbReference type="ChEBI" id="CHEBI:29105"/>
    </cofactor>
</comment>
<dbReference type="SUPFAM" id="SSF53187">
    <property type="entry name" value="Zn-dependent exopeptidases"/>
    <property type="match status" value="1"/>
</dbReference>
<dbReference type="CDD" id="cd06230">
    <property type="entry name" value="M14_ASTE_ASPA_like"/>
    <property type="match status" value="1"/>
</dbReference>
<dbReference type="Proteomes" id="UP000190989">
    <property type="component" value="Unassembled WGS sequence"/>
</dbReference>
<dbReference type="PANTHER" id="PTHR37326">
    <property type="entry name" value="BLL3975 PROTEIN"/>
    <property type="match status" value="1"/>
</dbReference>
<dbReference type="GO" id="GO:0016811">
    <property type="term" value="F:hydrolase activity, acting on carbon-nitrogen (but not peptide) bonds, in linear amides"/>
    <property type="evidence" value="ECO:0007669"/>
    <property type="project" value="InterPro"/>
</dbReference>
<dbReference type="GO" id="GO:0046872">
    <property type="term" value="F:metal ion binding"/>
    <property type="evidence" value="ECO:0007669"/>
    <property type="project" value="UniProtKB-KW"/>
</dbReference>
<organism evidence="6 7">
    <name type="scientific">Novosphingobium mathurense</name>
    <dbReference type="NCBI Taxonomy" id="428990"/>
    <lineage>
        <taxon>Bacteria</taxon>
        <taxon>Pseudomonadati</taxon>
        <taxon>Pseudomonadota</taxon>
        <taxon>Alphaproteobacteria</taxon>
        <taxon>Sphingomonadales</taxon>
        <taxon>Sphingomonadaceae</taxon>
        <taxon>Novosphingobium</taxon>
    </lineage>
</organism>
<dbReference type="Pfam" id="PF24827">
    <property type="entry name" value="AstE_AspA_cat"/>
    <property type="match status" value="1"/>
</dbReference>
<dbReference type="InterPro" id="IPR055438">
    <property type="entry name" value="AstE_AspA_cat"/>
</dbReference>
<accession>A0A1U6IL89</accession>
<dbReference type="GO" id="GO:0016788">
    <property type="term" value="F:hydrolase activity, acting on ester bonds"/>
    <property type="evidence" value="ECO:0007669"/>
    <property type="project" value="InterPro"/>
</dbReference>
<evidence type="ECO:0000256" key="3">
    <source>
        <dbReference type="ARBA" id="ARBA00022801"/>
    </source>
</evidence>
<keyword evidence="7" id="KW-1185">Reference proteome</keyword>
<dbReference type="InterPro" id="IPR043795">
    <property type="entry name" value="N-alpha-Ac-DABA-like"/>
</dbReference>
<evidence type="ECO:0000256" key="2">
    <source>
        <dbReference type="ARBA" id="ARBA00022723"/>
    </source>
</evidence>
<evidence type="ECO:0000256" key="4">
    <source>
        <dbReference type="ARBA" id="ARBA00022833"/>
    </source>
</evidence>
<proteinExistence type="predicted"/>
<protein>
    <recommendedName>
        <fullName evidence="5">Succinylglutamate desuccinylase/Aspartoacylase catalytic domain-containing protein</fullName>
    </recommendedName>
</protein>
<gene>
    <name evidence="6" type="ORF">SAMN06295987_108126</name>
</gene>
<evidence type="ECO:0000313" key="6">
    <source>
        <dbReference type="EMBL" id="SLK08774.1"/>
    </source>
</evidence>
<evidence type="ECO:0000313" key="7">
    <source>
        <dbReference type="Proteomes" id="UP000190989"/>
    </source>
</evidence>
<evidence type="ECO:0000259" key="5">
    <source>
        <dbReference type="Pfam" id="PF24827"/>
    </source>
</evidence>
<keyword evidence="4" id="KW-0862">Zinc</keyword>
<keyword evidence="3" id="KW-0378">Hydrolase</keyword>
<dbReference type="PANTHER" id="PTHR37326:SF1">
    <property type="entry name" value="BLL3975 PROTEIN"/>
    <property type="match status" value="1"/>
</dbReference>